<evidence type="ECO:0000256" key="9">
    <source>
        <dbReference type="ARBA" id="ARBA00023128"/>
    </source>
</evidence>
<feature type="active site" description="Proton acceptor" evidence="11">
    <location>
        <position position="348"/>
    </location>
</feature>
<proteinExistence type="inferred from homology"/>
<dbReference type="InterPro" id="IPR020617">
    <property type="entry name" value="Thiolase_C"/>
</dbReference>
<dbReference type="Pfam" id="PF00108">
    <property type="entry name" value="Thiolase_N"/>
    <property type="match status" value="1"/>
</dbReference>
<feature type="domain" description="Thiolase C-terminal" evidence="14">
    <location>
        <begin position="270"/>
        <end position="389"/>
    </location>
</feature>
<dbReference type="InterPro" id="IPR020616">
    <property type="entry name" value="Thiolase_N"/>
</dbReference>
<dbReference type="InterPro" id="IPR002155">
    <property type="entry name" value="Thiolase"/>
</dbReference>
<evidence type="ECO:0000256" key="11">
    <source>
        <dbReference type="PIRSR" id="PIRSR000429-1"/>
    </source>
</evidence>
<dbReference type="FunFam" id="3.40.47.10:FF:000007">
    <property type="entry name" value="acetyl-CoA acetyltransferase, mitochondrial"/>
    <property type="match status" value="1"/>
</dbReference>
<gene>
    <name evidence="15" type="ORF">MEQU1_003685</name>
</gene>
<evidence type="ECO:0000313" key="16">
    <source>
        <dbReference type="Proteomes" id="UP001214415"/>
    </source>
</evidence>
<feature type="active site" description="Proton acceptor" evidence="11">
    <location>
        <position position="376"/>
    </location>
</feature>
<dbReference type="PIRSF" id="PIRSF000429">
    <property type="entry name" value="Ac-CoA_Ac_transf"/>
    <property type="match status" value="1"/>
</dbReference>
<keyword evidence="10 12" id="KW-0012">Acyltransferase</keyword>
<evidence type="ECO:0000256" key="6">
    <source>
        <dbReference type="ARBA" id="ARBA00022723"/>
    </source>
</evidence>
<evidence type="ECO:0000313" key="15">
    <source>
        <dbReference type="EMBL" id="WFD24978.1"/>
    </source>
</evidence>
<evidence type="ECO:0000256" key="3">
    <source>
        <dbReference type="ARBA" id="ARBA00011881"/>
    </source>
</evidence>
<evidence type="ECO:0000256" key="4">
    <source>
        <dbReference type="ARBA" id="ARBA00012705"/>
    </source>
</evidence>
<name>A0AAF0EIM6_9BASI</name>
<dbReference type="PANTHER" id="PTHR18919:SF156">
    <property type="entry name" value="ACETYL-COA ACETYLTRANSFERASE, MITOCHONDRIAL"/>
    <property type="match status" value="1"/>
</dbReference>
<dbReference type="SUPFAM" id="SSF53901">
    <property type="entry name" value="Thiolase-like"/>
    <property type="match status" value="2"/>
</dbReference>
<accession>A0AAF0EIM6</accession>
<evidence type="ECO:0000256" key="12">
    <source>
        <dbReference type="RuleBase" id="RU003557"/>
    </source>
</evidence>
<dbReference type="GO" id="GO:0046872">
    <property type="term" value="F:metal ion binding"/>
    <property type="evidence" value="ECO:0007669"/>
    <property type="project" value="UniProtKB-KW"/>
</dbReference>
<feature type="domain" description="Thiolase N-terminal" evidence="13">
    <location>
        <begin position="7"/>
        <end position="260"/>
    </location>
</feature>
<dbReference type="Pfam" id="PF02803">
    <property type="entry name" value="Thiolase_C"/>
    <property type="match status" value="1"/>
</dbReference>
<evidence type="ECO:0000256" key="5">
    <source>
        <dbReference type="ARBA" id="ARBA00022679"/>
    </source>
</evidence>
<comment type="subunit">
    <text evidence="3">Homotetramer.</text>
</comment>
<dbReference type="InterPro" id="IPR016039">
    <property type="entry name" value="Thiolase-like"/>
</dbReference>
<evidence type="ECO:0000259" key="13">
    <source>
        <dbReference type="Pfam" id="PF00108"/>
    </source>
</evidence>
<keyword evidence="6" id="KW-0479">Metal-binding</keyword>
<dbReference type="AlphaFoldDB" id="A0AAF0EIM6"/>
<dbReference type="GO" id="GO:0006635">
    <property type="term" value="P:fatty acid beta-oxidation"/>
    <property type="evidence" value="ECO:0007669"/>
    <property type="project" value="TreeGrafter"/>
</dbReference>
<dbReference type="CDD" id="cd00751">
    <property type="entry name" value="thiolase"/>
    <property type="match status" value="1"/>
</dbReference>
<dbReference type="GO" id="GO:0003985">
    <property type="term" value="F:acetyl-CoA C-acetyltransferase activity"/>
    <property type="evidence" value="ECO:0007669"/>
    <property type="project" value="UniProtKB-EC"/>
</dbReference>
<dbReference type="NCBIfam" id="TIGR01930">
    <property type="entry name" value="AcCoA-C-Actrans"/>
    <property type="match status" value="1"/>
</dbReference>
<dbReference type="Proteomes" id="UP001214415">
    <property type="component" value="Chromosome 8"/>
</dbReference>
<dbReference type="EMBL" id="CP119907">
    <property type="protein sequence ID" value="WFD24978.1"/>
    <property type="molecule type" value="Genomic_DNA"/>
</dbReference>
<evidence type="ECO:0000259" key="14">
    <source>
        <dbReference type="Pfam" id="PF02803"/>
    </source>
</evidence>
<comment type="similarity">
    <text evidence="2 12">Belongs to the thiolase-like superfamily. Thiolase family.</text>
</comment>
<dbReference type="Gene3D" id="3.40.47.10">
    <property type="match status" value="1"/>
</dbReference>
<evidence type="ECO:0000256" key="1">
    <source>
        <dbReference type="ARBA" id="ARBA00004173"/>
    </source>
</evidence>
<reference evidence="15" key="1">
    <citation type="submission" date="2023-03" db="EMBL/GenBank/DDBJ databases">
        <title>Mating type loci evolution in Malassezia.</title>
        <authorList>
            <person name="Coelho M.A."/>
        </authorList>
    </citation>
    <scope>NUCLEOTIDE SEQUENCE</scope>
    <source>
        <strain evidence="15">CBS 12830</strain>
    </source>
</reference>
<evidence type="ECO:0000256" key="2">
    <source>
        <dbReference type="ARBA" id="ARBA00010982"/>
    </source>
</evidence>
<keyword evidence="16" id="KW-1185">Reference proteome</keyword>
<protein>
    <recommendedName>
        <fullName evidence="4">acetyl-CoA C-acetyltransferase</fullName>
        <ecNumber evidence="4">2.3.1.9</ecNumber>
    </recommendedName>
</protein>
<organism evidence="15 16">
    <name type="scientific">Malassezia equina</name>
    <dbReference type="NCBI Taxonomy" id="1381935"/>
    <lineage>
        <taxon>Eukaryota</taxon>
        <taxon>Fungi</taxon>
        <taxon>Dikarya</taxon>
        <taxon>Basidiomycota</taxon>
        <taxon>Ustilaginomycotina</taxon>
        <taxon>Malasseziomycetes</taxon>
        <taxon>Malasseziales</taxon>
        <taxon>Malasseziaceae</taxon>
        <taxon>Malassezia</taxon>
    </lineage>
</organism>
<comment type="subcellular location">
    <subcellularLocation>
        <location evidence="1">Mitochondrion</location>
    </subcellularLocation>
</comment>
<feature type="active site" description="Acyl-thioester intermediate" evidence="11">
    <location>
        <position position="91"/>
    </location>
</feature>
<keyword evidence="7" id="KW-0809">Transit peptide</keyword>
<keyword evidence="9" id="KW-0496">Mitochondrion</keyword>
<sequence>MTTSEDVYIVSAVRTPVGAFQGALKTQSAVDLGTAVAQAAMARGHVAPEDIDEAYMGCVLQAGLGQAPARQVVLRAGCPISTEATTVNKVCASGAKALALGAQSIRLGESRVVLVGGMESMSQAPYYMRRGSLAYGDVSAQDAVLRDGLTDGLNGQHMGQCAEHVAQTHGFSRQDQDKFAITSYKRAIAAWDTHAFDQEVVPITIPGKKGDTVVHEDEEHRRFMPEKMQTLRPAFDKNGTVTAANASSLSDGASALILASGAEVQKRGWTPLARVLGTADAACAPQDFPTAPALAIPKALARAKVPLEDVALFEINEAFAVVPLANAKLLHIDLEKVNILGGGVSLGHPIGSSGARIVVTLVHALRPGQIGVAGICNGGGGASAVVVQRM</sequence>
<dbReference type="PROSITE" id="PS00737">
    <property type="entry name" value="THIOLASE_2"/>
    <property type="match status" value="1"/>
</dbReference>
<dbReference type="InterPro" id="IPR020610">
    <property type="entry name" value="Thiolase_AS"/>
</dbReference>
<dbReference type="GO" id="GO:0005739">
    <property type="term" value="C:mitochondrion"/>
    <property type="evidence" value="ECO:0007669"/>
    <property type="project" value="UniProtKB-SubCell"/>
</dbReference>
<keyword evidence="8" id="KW-0630">Potassium</keyword>
<dbReference type="InterPro" id="IPR020613">
    <property type="entry name" value="Thiolase_CS"/>
</dbReference>
<dbReference type="PROSITE" id="PS00099">
    <property type="entry name" value="THIOLASE_3"/>
    <property type="match status" value="1"/>
</dbReference>
<evidence type="ECO:0000256" key="8">
    <source>
        <dbReference type="ARBA" id="ARBA00022958"/>
    </source>
</evidence>
<evidence type="ECO:0000256" key="10">
    <source>
        <dbReference type="ARBA" id="ARBA00023315"/>
    </source>
</evidence>
<keyword evidence="5 12" id="KW-0808">Transferase</keyword>
<dbReference type="PANTHER" id="PTHR18919">
    <property type="entry name" value="ACETYL-COA C-ACYLTRANSFERASE"/>
    <property type="match status" value="1"/>
</dbReference>
<dbReference type="EC" id="2.3.1.9" evidence="4"/>
<evidence type="ECO:0000256" key="7">
    <source>
        <dbReference type="ARBA" id="ARBA00022946"/>
    </source>
</evidence>